<dbReference type="EMBL" id="AP019842">
    <property type="protein sequence ID" value="BBM55973.1"/>
    <property type="molecule type" value="Genomic_DNA"/>
</dbReference>
<keyword evidence="1" id="KW-0614">Plasmid</keyword>
<evidence type="ECO:0000313" key="2">
    <source>
        <dbReference type="Proteomes" id="UP000321944"/>
    </source>
</evidence>
<sequence>MTSEIKRTCDRYKRVLQKFGINQIINEDKRDEILAEQYEKLKFPIVFL</sequence>
<name>A0A510L0I0_9FUSO</name>
<reference evidence="1 2" key="1">
    <citation type="submission" date="2019-07" db="EMBL/GenBank/DDBJ databases">
        <title>Complete Genome Sequence of Leptotrichia wadei Strain JMUB3936.</title>
        <authorList>
            <person name="Watanabe S."/>
            <person name="Cui L."/>
        </authorList>
    </citation>
    <scope>NUCLEOTIDE SEQUENCE [LARGE SCALE GENOMIC DNA]</scope>
    <source>
        <strain evidence="1 2">JMUB3936</strain>
        <plasmid evidence="2">pjmub3934p1 dna</plasmid>
    </source>
</reference>
<organism evidence="1 2">
    <name type="scientific">Leptotrichia wadei</name>
    <dbReference type="NCBI Taxonomy" id="157687"/>
    <lineage>
        <taxon>Bacteria</taxon>
        <taxon>Fusobacteriati</taxon>
        <taxon>Fusobacteriota</taxon>
        <taxon>Fusobacteriia</taxon>
        <taxon>Fusobacteriales</taxon>
        <taxon>Leptotrichiaceae</taxon>
        <taxon>Leptotrichia</taxon>
    </lineage>
</organism>
<geneLocation type="plasmid" evidence="2">
    <name>pjmub3934p1 dna</name>
</geneLocation>
<proteinExistence type="predicted"/>
<dbReference type="AlphaFoldDB" id="A0A510L0I0"/>
<dbReference type="Proteomes" id="UP000321944">
    <property type="component" value="Plasmid pJMUB3934p1"/>
</dbReference>
<gene>
    <name evidence="1" type="ORF">JMUB3936_p1045</name>
</gene>
<accession>A0A510L0I0</accession>
<protein>
    <submittedName>
        <fullName evidence="1">Uncharacterized protein</fullName>
    </submittedName>
</protein>
<evidence type="ECO:0000313" key="1">
    <source>
        <dbReference type="EMBL" id="BBM55973.1"/>
    </source>
</evidence>